<evidence type="ECO:0000256" key="5">
    <source>
        <dbReference type="SAM" id="Phobius"/>
    </source>
</evidence>
<keyword evidence="3 5" id="KW-1133">Transmembrane helix</keyword>
<evidence type="ECO:0000256" key="3">
    <source>
        <dbReference type="ARBA" id="ARBA00022989"/>
    </source>
</evidence>
<protein>
    <submittedName>
        <fullName evidence="6">Antiholin LrgB</fullName>
    </submittedName>
</protein>
<name>A0A0H4QMM0_9LACO</name>
<dbReference type="KEGG" id="lgn:ABM34_01955"/>
<keyword evidence="2 5" id="KW-0812">Transmembrane</keyword>
<accession>A0A0H4QMM0</accession>
<feature type="transmembrane region" description="Helical" evidence="5">
    <location>
        <begin position="229"/>
        <end position="250"/>
    </location>
</feature>
<evidence type="ECO:0000313" key="7">
    <source>
        <dbReference type="Proteomes" id="UP000036106"/>
    </source>
</evidence>
<dbReference type="InterPro" id="IPR007300">
    <property type="entry name" value="CidB/LrgB"/>
</dbReference>
<feature type="transmembrane region" description="Helical" evidence="5">
    <location>
        <begin position="170"/>
        <end position="188"/>
    </location>
</feature>
<dbReference type="AlphaFoldDB" id="A0A0H4QMM0"/>
<dbReference type="Proteomes" id="UP000036106">
    <property type="component" value="Chromosome"/>
</dbReference>
<sequence>MNKVRWNKLQFINNTFFGILVSIVVYLIGVFLFRKTKGFFLFQPLFVGMVLGIFILWTIQHLTGESAQTVYEAYWNGGKGNSIGANFLFWMLGPATIAFAVPLYKRNDLVKKYWVEILLSLIVGLFISFGIIYLASKALGLPNRVISSLLPTAATTAIAMPLAQGIGGEPAITAMTCILNAVIILAIGDQLVKWFKLDKDPIGVGLGLGTSGKTVGSAKAVELGSIQGAMASISLVVIGVVTDLVVPIFAKWVGLV</sequence>
<dbReference type="PANTHER" id="PTHR30249">
    <property type="entry name" value="PUTATIVE SEROTONIN TRANSPORTER"/>
    <property type="match status" value="1"/>
</dbReference>
<keyword evidence="4 5" id="KW-0472">Membrane</keyword>
<gene>
    <name evidence="6" type="ORF">ABM34_01955</name>
</gene>
<dbReference type="Pfam" id="PF04172">
    <property type="entry name" value="LrgB"/>
    <property type="match status" value="1"/>
</dbReference>
<keyword evidence="7" id="KW-1185">Reference proteome</keyword>
<evidence type="ECO:0000313" key="6">
    <source>
        <dbReference type="EMBL" id="AKP68371.1"/>
    </source>
</evidence>
<proteinExistence type="predicted"/>
<comment type="subcellular location">
    <subcellularLocation>
        <location evidence="1">Membrane</location>
        <topology evidence="1">Multi-pass membrane protein</topology>
    </subcellularLocation>
</comment>
<feature type="transmembrane region" description="Helical" evidence="5">
    <location>
        <begin position="12"/>
        <end position="33"/>
    </location>
</feature>
<reference evidence="7" key="1">
    <citation type="submission" date="2015-07" db="EMBL/GenBank/DDBJ databases">
        <title>Lactobacillus ginsenosidimutans/EMML 3141/ whole genome sequencing.</title>
        <authorList>
            <person name="Kim M.K."/>
            <person name="Im W.-T."/>
            <person name="Srinivasan S."/>
            <person name="Lee J.-J."/>
        </authorList>
    </citation>
    <scope>NUCLEOTIDE SEQUENCE [LARGE SCALE GENOMIC DNA]</scope>
    <source>
        <strain evidence="7">EMML 3041</strain>
    </source>
</reference>
<dbReference type="PANTHER" id="PTHR30249:SF0">
    <property type="entry name" value="PLASTIDAL GLYCOLATE_GLYCERATE TRANSLOCATOR 1, CHLOROPLASTIC"/>
    <property type="match status" value="1"/>
</dbReference>
<feature type="transmembrane region" description="Helical" evidence="5">
    <location>
        <begin position="45"/>
        <end position="63"/>
    </location>
</feature>
<organism evidence="6 7">
    <name type="scientific">Companilactobacillus ginsenosidimutans</name>
    <dbReference type="NCBI Taxonomy" id="1007676"/>
    <lineage>
        <taxon>Bacteria</taxon>
        <taxon>Bacillati</taxon>
        <taxon>Bacillota</taxon>
        <taxon>Bacilli</taxon>
        <taxon>Lactobacillales</taxon>
        <taxon>Lactobacillaceae</taxon>
        <taxon>Companilactobacillus</taxon>
    </lineage>
</organism>
<feature type="transmembrane region" description="Helical" evidence="5">
    <location>
        <begin position="83"/>
        <end position="101"/>
    </location>
</feature>
<feature type="transmembrane region" description="Helical" evidence="5">
    <location>
        <begin position="113"/>
        <end position="133"/>
    </location>
</feature>
<evidence type="ECO:0000256" key="2">
    <source>
        <dbReference type="ARBA" id="ARBA00022692"/>
    </source>
</evidence>
<evidence type="ECO:0000256" key="1">
    <source>
        <dbReference type="ARBA" id="ARBA00004141"/>
    </source>
</evidence>
<dbReference type="GO" id="GO:0016020">
    <property type="term" value="C:membrane"/>
    <property type="evidence" value="ECO:0007669"/>
    <property type="project" value="UniProtKB-SubCell"/>
</dbReference>
<dbReference type="STRING" id="1007676.ABM34_01955"/>
<evidence type="ECO:0000256" key="4">
    <source>
        <dbReference type="ARBA" id="ARBA00023136"/>
    </source>
</evidence>
<dbReference type="PATRIC" id="fig|1007676.4.peg.408"/>
<dbReference type="EMBL" id="CP012034">
    <property type="protein sequence ID" value="AKP68371.1"/>
    <property type="molecule type" value="Genomic_DNA"/>
</dbReference>